<dbReference type="PANTHER" id="PTHR43404:SF2">
    <property type="entry name" value="LIPOPOLYSACCHARIDE CHOLINEPHOSPHOTRANSFERASE LICD"/>
    <property type="match status" value="1"/>
</dbReference>
<evidence type="ECO:0000313" key="3">
    <source>
        <dbReference type="Proteomes" id="UP000051927"/>
    </source>
</evidence>
<dbReference type="InterPro" id="IPR052942">
    <property type="entry name" value="LPS_cholinephosphotransferase"/>
</dbReference>
<dbReference type="EMBL" id="JQCP01000001">
    <property type="protein sequence ID" value="KRO02916.1"/>
    <property type="molecule type" value="Genomic_DNA"/>
</dbReference>
<protein>
    <submittedName>
        <fullName evidence="2">Lipopolysaccharide cholinephosphotransferase LicD</fullName>
    </submittedName>
</protein>
<feature type="domain" description="LicD/FKTN/FKRP nucleotidyltransferase" evidence="1">
    <location>
        <begin position="38"/>
        <end position="147"/>
    </location>
</feature>
<dbReference type="Proteomes" id="UP000051927">
    <property type="component" value="Unassembled WGS sequence"/>
</dbReference>
<dbReference type="InterPro" id="IPR007074">
    <property type="entry name" value="LicD/FKTN/FKRP_NTP_transf"/>
</dbReference>
<comment type="caution">
    <text evidence="2">The sequence shown here is derived from an EMBL/GenBank/DDBJ whole genome shotgun (WGS) entry which is preliminary data.</text>
</comment>
<reference evidence="2 3" key="1">
    <citation type="journal article" date="2015" name="Genome Announc.">
        <title>Expanding the biotechnology potential of lactobacilli through comparative genomics of 213 strains and associated genera.</title>
        <authorList>
            <person name="Sun Z."/>
            <person name="Harris H.M."/>
            <person name="McCann A."/>
            <person name="Guo C."/>
            <person name="Argimon S."/>
            <person name="Zhang W."/>
            <person name="Yang X."/>
            <person name="Jeffery I.B."/>
            <person name="Cooney J.C."/>
            <person name="Kagawa T.F."/>
            <person name="Liu W."/>
            <person name="Song Y."/>
            <person name="Salvetti E."/>
            <person name="Wrobel A."/>
            <person name="Rasinkangas P."/>
            <person name="Parkhill J."/>
            <person name="Rea M.C."/>
            <person name="O'Sullivan O."/>
            <person name="Ritari J."/>
            <person name="Douillard F.P."/>
            <person name="Paul Ross R."/>
            <person name="Yang R."/>
            <person name="Briner A.E."/>
            <person name="Felis G.E."/>
            <person name="de Vos W.M."/>
            <person name="Barrangou R."/>
            <person name="Klaenhammer T.R."/>
            <person name="Caufield P.W."/>
            <person name="Cui Y."/>
            <person name="Zhang H."/>
            <person name="O'Toole P.W."/>
        </authorList>
    </citation>
    <scope>NUCLEOTIDE SEQUENCE [LARGE SCALE GENOMIC DNA]</scope>
    <source>
        <strain evidence="2 3">DSM 7090</strain>
    </source>
</reference>
<dbReference type="PANTHER" id="PTHR43404">
    <property type="entry name" value="LIPOPOLYSACCHARIDE CHOLINEPHOSPHOTRANSFERASE LICD"/>
    <property type="match status" value="1"/>
</dbReference>
<sequence>MAGVFVGFETYKGYDDPKELRRIQILSTMLMDELDRVCGELGISYQAYGGTEIGAIRHKGFIPWDDDVDISMFREDYEKFLAEGPSHIRPDFIIQNGRTDDFFPAVNSNLSLRGTVCVPDEFMDCPFTYTISIGIFPFDKIPRDQKTYARTKRRTWFWGRLNFLRATPRPHIPLGGWKRTLALAGCFLIHWTMRILHVPSKFILSHWDRAARLGEHEETDVYASFVEPDPENWTMSKSDVFPTVRVPFEDITTVLPKEYDKLLRLGYGDYMQLPPEDDRKNHHPGRLDFGKWKDIDVTKGSRDAFAAFGEKSV</sequence>
<proteinExistence type="predicted"/>
<evidence type="ECO:0000259" key="1">
    <source>
        <dbReference type="Pfam" id="PF04991"/>
    </source>
</evidence>
<name>A0ABR5Q1I2_9ACTN</name>
<evidence type="ECO:0000313" key="2">
    <source>
        <dbReference type="EMBL" id="KRO02916.1"/>
    </source>
</evidence>
<dbReference type="Pfam" id="PF04991">
    <property type="entry name" value="LicD"/>
    <property type="match status" value="1"/>
</dbReference>
<accession>A0ABR5Q1I2</accession>
<keyword evidence="3" id="KW-1185">Reference proteome</keyword>
<gene>
    <name evidence="2" type="ORF">IV60_GL000086</name>
</gene>
<organism evidence="2 3">
    <name type="scientific">Lancefieldella rimae</name>
    <dbReference type="NCBI Taxonomy" id="1383"/>
    <lineage>
        <taxon>Bacteria</taxon>
        <taxon>Bacillati</taxon>
        <taxon>Actinomycetota</taxon>
        <taxon>Coriobacteriia</taxon>
        <taxon>Coriobacteriales</taxon>
        <taxon>Atopobiaceae</taxon>
        <taxon>Lancefieldella</taxon>
    </lineage>
</organism>